<organism evidence="1 2">
    <name type="scientific">Aphis craccivora</name>
    <name type="common">Cowpea aphid</name>
    <dbReference type="NCBI Taxonomy" id="307492"/>
    <lineage>
        <taxon>Eukaryota</taxon>
        <taxon>Metazoa</taxon>
        <taxon>Ecdysozoa</taxon>
        <taxon>Arthropoda</taxon>
        <taxon>Hexapoda</taxon>
        <taxon>Insecta</taxon>
        <taxon>Pterygota</taxon>
        <taxon>Neoptera</taxon>
        <taxon>Paraneoptera</taxon>
        <taxon>Hemiptera</taxon>
        <taxon>Sternorrhyncha</taxon>
        <taxon>Aphidomorpha</taxon>
        <taxon>Aphidoidea</taxon>
        <taxon>Aphididae</taxon>
        <taxon>Aphidini</taxon>
        <taxon>Aphis</taxon>
        <taxon>Aphis</taxon>
    </lineage>
</organism>
<dbReference type="Proteomes" id="UP000478052">
    <property type="component" value="Unassembled WGS sequence"/>
</dbReference>
<evidence type="ECO:0000313" key="1">
    <source>
        <dbReference type="EMBL" id="KAF0757893.1"/>
    </source>
</evidence>
<comment type="caution">
    <text evidence="1">The sequence shown here is derived from an EMBL/GenBank/DDBJ whole genome shotgun (WGS) entry which is preliminary data.</text>
</comment>
<name>A0A6G0YKZ0_APHCR</name>
<gene>
    <name evidence="1" type="ORF">FWK35_00026537</name>
</gene>
<sequence>MFLIIQILTEIRQNHEYLQIILYFSCVGVYLLSGYDSSYITEIKGNLSSEIPFDDSLRFDVNFASWSLTGGWKPNFLVFVTKNACSSMKSILGNSWYSLTKAFNLPTTNCPLPKGNYISSGYDTTLFNDNNFSKVK</sequence>
<dbReference type="OrthoDB" id="8243512at2759"/>
<protein>
    <submittedName>
        <fullName evidence="1">Uncharacterized protein</fullName>
    </submittedName>
</protein>
<evidence type="ECO:0000313" key="2">
    <source>
        <dbReference type="Proteomes" id="UP000478052"/>
    </source>
</evidence>
<proteinExistence type="predicted"/>
<keyword evidence="2" id="KW-1185">Reference proteome</keyword>
<dbReference type="EMBL" id="VUJU01003439">
    <property type="protein sequence ID" value="KAF0757893.1"/>
    <property type="molecule type" value="Genomic_DNA"/>
</dbReference>
<accession>A0A6G0YKZ0</accession>
<dbReference type="AlphaFoldDB" id="A0A6G0YKZ0"/>
<dbReference type="InterPro" id="IPR010512">
    <property type="entry name" value="DUF1091"/>
</dbReference>
<dbReference type="Pfam" id="PF06477">
    <property type="entry name" value="DUF1091"/>
    <property type="match status" value="1"/>
</dbReference>
<reference evidence="1 2" key="1">
    <citation type="submission" date="2019-08" db="EMBL/GenBank/DDBJ databases">
        <title>Whole genome of Aphis craccivora.</title>
        <authorList>
            <person name="Voronova N.V."/>
            <person name="Shulinski R.S."/>
            <person name="Bandarenka Y.V."/>
            <person name="Zhorov D.G."/>
            <person name="Warner D."/>
        </authorList>
    </citation>
    <scope>NUCLEOTIDE SEQUENCE [LARGE SCALE GENOMIC DNA]</scope>
    <source>
        <strain evidence="1">180601</strain>
        <tissue evidence="1">Whole Body</tissue>
    </source>
</reference>